<proteinExistence type="predicted"/>
<feature type="chain" id="PRO_5041324227" evidence="1">
    <location>
        <begin position="23"/>
        <end position="115"/>
    </location>
</feature>
<evidence type="ECO:0000313" key="2">
    <source>
        <dbReference type="EMBL" id="BDX05871.1"/>
    </source>
</evidence>
<dbReference type="Proteomes" id="UP001333710">
    <property type="component" value="Chromosome"/>
</dbReference>
<gene>
    <name evidence="2" type="ORF">MACH26_13920</name>
</gene>
<dbReference type="KEGG" id="pmaw:MACH26_13920"/>
<keyword evidence="3" id="KW-1185">Reference proteome</keyword>
<keyword evidence="1" id="KW-0732">Signal</keyword>
<name>A0AA48HGA8_9ALTE</name>
<sequence>MKNTFKKIIIASALLTTSIVGAMQQVHANGFVSGQFQVDGIAADCFVEAYVAICNFTNYNKFPARCEMRVKGHDSWGHNYSVGGKRHLRPGATITVRAKPVNGRTFRSGFGEIYC</sequence>
<protein>
    <submittedName>
        <fullName evidence="2">Uncharacterized protein</fullName>
    </submittedName>
</protein>
<evidence type="ECO:0000313" key="3">
    <source>
        <dbReference type="Proteomes" id="UP001333710"/>
    </source>
</evidence>
<evidence type="ECO:0000256" key="1">
    <source>
        <dbReference type="SAM" id="SignalP"/>
    </source>
</evidence>
<dbReference type="EMBL" id="AP027272">
    <property type="protein sequence ID" value="BDX05871.1"/>
    <property type="molecule type" value="Genomic_DNA"/>
</dbReference>
<dbReference type="RefSeq" id="WP_338291871.1">
    <property type="nucleotide sequence ID" value="NZ_AP027272.1"/>
</dbReference>
<reference evidence="2" key="1">
    <citation type="submission" date="2023-01" db="EMBL/GenBank/DDBJ databases">
        <title>Complete genome sequence of Planctobacterium marinum strain Dej080120_11.</title>
        <authorList>
            <person name="Ueki S."/>
            <person name="Maruyama F."/>
        </authorList>
    </citation>
    <scope>NUCLEOTIDE SEQUENCE</scope>
    <source>
        <strain evidence="2">Dej080120_11</strain>
    </source>
</reference>
<dbReference type="AlphaFoldDB" id="A0AA48HGA8"/>
<accession>A0AA48HGA8</accession>
<feature type="signal peptide" evidence="1">
    <location>
        <begin position="1"/>
        <end position="22"/>
    </location>
</feature>
<organism evidence="2 3">
    <name type="scientific">Planctobacterium marinum</name>
    <dbReference type="NCBI Taxonomy" id="1631968"/>
    <lineage>
        <taxon>Bacteria</taxon>
        <taxon>Pseudomonadati</taxon>
        <taxon>Pseudomonadota</taxon>
        <taxon>Gammaproteobacteria</taxon>
        <taxon>Alteromonadales</taxon>
        <taxon>Alteromonadaceae</taxon>
        <taxon>Planctobacterium</taxon>
    </lineage>
</organism>